<proteinExistence type="inferred from homology"/>
<dbReference type="InterPro" id="IPR016032">
    <property type="entry name" value="Sig_transdc_resp-reg_C-effctor"/>
</dbReference>
<reference evidence="5" key="2">
    <citation type="submission" date="2020-09" db="EMBL/GenBank/DDBJ databases">
        <authorList>
            <person name="Sun Q."/>
            <person name="Zhou Y."/>
        </authorList>
    </citation>
    <scope>NUCLEOTIDE SEQUENCE</scope>
    <source>
        <strain evidence="5">CGMCC 4.7430</strain>
    </source>
</reference>
<reference evidence="5" key="1">
    <citation type="journal article" date="2014" name="Int. J. Syst. Evol. Microbiol.">
        <title>Complete genome sequence of Corynebacterium casei LMG S-19264T (=DSM 44701T), isolated from a smear-ripened cheese.</title>
        <authorList>
            <consortium name="US DOE Joint Genome Institute (JGI-PGF)"/>
            <person name="Walter F."/>
            <person name="Albersmeier A."/>
            <person name="Kalinowski J."/>
            <person name="Ruckert C."/>
        </authorList>
    </citation>
    <scope>NUCLEOTIDE SEQUENCE</scope>
    <source>
        <strain evidence="5">CGMCC 4.7430</strain>
    </source>
</reference>
<dbReference type="SUPFAM" id="SSF46894">
    <property type="entry name" value="C-terminal effector domain of the bipartite response regulators"/>
    <property type="match status" value="1"/>
</dbReference>
<feature type="DNA-binding region" description="OmpR/PhoB-type" evidence="3">
    <location>
        <begin position="15"/>
        <end position="119"/>
    </location>
</feature>
<evidence type="ECO:0000256" key="3">
    <source>
        <dbReference type="PROSITE-ProRule" id="PRU01091"/>
    </source>
</evidence>
<dbReference type="Pfam" id="PF13401">
    <property type="entry name" value="AAA_22"/>
    <property type="match status" value="1"/>
</dbReference>
<dbReference type="PRINTS" id="PR00364">
    <property type="entry name" value="DISEASERSIST"/>
</dbReference>
<dbReference type="PANTHER" id="PTHR47691:SF3">
    <property type="entry name" value="HTH-TYPE TRANSCRIPTIONAL REGULATOR RV0890C-RELATED"/>
    <property type="match status" value="1"/>
</dbReference>
<dbReference type="AlphaFoldDB" id="A0A918E9C5"/>
<dbReference type="PANTHER" id="PTHR47691">
    <property type="entry name" value="REGULATOR-RELATED"/>
    <property type="match status" value="1"/>
</dbReference>
<dbReference type="Gene3D" id="1.10.10.10">
    <property type="entry name" value="Winged helix-like DNA-binding domain superfamily/Winged helix DNA-binding domain"/>
    <property type="match status" value="1"/>
</dbReference>
<dbReference type="SMART" id="SM00862">
    <property type="entry name" value="Trans_reg_C"/>
    <property type="match status" value="1"/>
</dbReference>
<dbReference type="InterPro" id="IPR001867">
    <property type="entry name" value="OmpR/PhoB-type_DNA-bd"/>
</dbReference>
<dbReference type="EMBL" id="BMNK01000015">
    <property type="protein sequence ID" value="GGP13799.1"/>
    <property type="molecule type" value="Genomic_DNA"/>
</dbReference>
<dbReference type="InterPro" id="IPR005158">
    <property type="entry name" value="BTAD"/>
</dbReference>
<name>A0A918E9C5_9ACTN</name>
<sequence>MLGSTLDRDAHDRLGVRCGYGDLVRFGVLGPVSVWTDDGRPVRVPEVKVRALLADLLAHEGRPVSADRLAEDLWGDDPPGNPVNTLQTKVSQLRRALEQAEPGGRELVVFQTRGYVLRATDVDAVRFAALLGRARAATDPRAKAGLLSDALALWRGPAYTDFADEEFARSAALRLEEQRLTALEERAEVRLELGEHTLLADELGELVAAHPMRERLRAAHLRALYRSGRQAEALAGYDELRHRLADELGLDPGPELAALHQAMLRQDPSLAPPRPRTNLPAPLTALIGREQDVAEVGTLLGTARLVTLTGPGGVGKTRLALAVAERAADAFPDGVWLVELAGTTGETATVAEVVAAELDVRDDTATGSRPGVRPAALAHRLADALRGRRLLLVLDNCEHVAEPVAELVDLLLRAAPGLRVLTTSQETLALPGETVHAVPPLELPAPGADPARAGSVQLFVARAAAAAPGFVLDEASAPSVAAICRRLDGLPLALELAAARVRALGVRGVADRLDDRFHLLTVSGRGRPARQRTLRAVIDWSWEQLTEQQRLVLLRLAVHPGGCTLEAAAVVCAGHGLDPGADIAVLLDQLMSRSMVEFSGGNRYRLLESIAAYCLERLTPGDAVFQRRDLYYTDMAEQAGRHLRGPAQRPWLERLDAEAPNLRATLAHITDPALASRLVLALAWYWYLRGRHREGHASFTAALALAGTECPVTAAWEAGFAMLTGDGTGLLERSRTAARALNARDARARWFLALAHLSFGDAATAAGLLTEALAGFRAEGDRWGEAAALAGRAKQAMFQGEHALAERSGTQSLTIFGELGDGWGRLQASDMLGYLAEITGGYERAARLHREGLRTAEDLRLWTDVSYRLSSLGRLALLTGDLDGSRDLHERGLRLAAEQSNRFAEEFARVGLGLVARRAADFDTAQRLFEQSLTWNRRLEADYGVPFYGVTLLLAELGFIAEQRGDPATARSLHQEGLAAAHELGDPRAIALAREGLAGVAAAEGAHEEAAALLGEAAALRESVGAPLPPAERGDVDRIAATVRAALGEEGSVR</sequence>
<evidence type="ECO:0000313" key="5">
    <source>
        <dbReference type="EMBL" id="GGP13799.1"/>
    </source>
</evidence>
<gene>
    <name evidence="5" type="ORF">GCM10012278_66930</name>
</gene>
<dbReference type="CDD" id="cd15831">
    <property type="entry name" value="BTAD"/>
    <property type="match status" value="1"/>
</dbReference>
<dbReference type="InterPro" id="IPR011990">
    <property type="entry name" value="TPR-like_helical_dom_sf"/>
</dbReference>
<dbReference type="SMART" id="SM01043">
    <property type="entry name" value="BTAD"/>
    <property type="match status" value="1"/>
</dbReference>
<evidence type="ECO:0000256" key="1">
    <source>
        <dbReference type="ARBA" id="ARBA00005820"/>
    </source>
</evidence>
<dbReference type="PROSITE" id="PS51755">
    <property type="entry name" value="OMPR_PHOB"/>
    <property type="match status" value="1"/>
</dbReference>
<dbReference type="Pfam" id="PF00486">
    <property type="entry name" value="Trans_reg_C"/>
    <property type="match status" value="1"/>
</dbReference>
<keyword evidence="6" id="KW-1185">Reference proteome</keyword>
<dbReference type="Gene3D" id="1.25.40.10">
    <property type="entry name" value="Tetratricopeptide repeat domain"/>
    <property type="match status" value="3"/>
</dbReference>
<accession>A0A918E9C5</accession>
<evidence type="ECO:0000313" key="6">
    <source>
        <dbReference type="Proteomes" id="UP000660745"/>
    </source>
</evidence>
<dbReference type="GO" id="GO:0000160">
    <property type="term" value="P:phosphorelay signal transduction system"/>
    <property type="evidence" value="ECO:0007669"/>
    <property type="project" value="InterPro"/>
</dbReference>
<dbReference type="InterPro" id="IPR027417">
    <property type="entry name" value="P-loop_NTPase"/>
</dbReference>
<dbReference type="GO" id="GO:0003677">
    <property type="term" value="F:DNA binding"/>
    <property type="evidence" value="ECO:0007669"/>
    <property type="project" value="UniProtKB-UniRule"/>
</dbReference>
<comment type="similarity">
    <text evidence="1">Belongs to the AfsR/DnrI/RedD regulatory family.</text>
</comment>
<dbReference type="GO" id="GO:0016887">
    <property type="term" value="F:ATP hydrolysis activity"/>
    <property type="evidence" value="ECO:0007669"/>
    <property type="project" value="InterPro"/>
</dbReference>
<keyword evidence="2 3" id="KW-0238">DNA-binding</keyword>
<evidence type="ECO:0000256" key="2">
    <source>
        <dbReference type="ARBA" id="ARBA00023125"/>
    </source>
</evidence>
<feature type="domain" description="OmpR/PhoB-type" evidence="4">
    <location>
        <begin position="15"/>
        <end position="119"/>
    </location>
</feature>
<comment type="caution">
    <text evidence="5">The sequence shown here is derived from an EMBL/GenBank/DDBJ whole genome shotgun (WGS) entry which is preliminary data.</text>
</comment>
<dbReference type="InterPro" id="IPR036388">
    <property type="entry name" value="WH-like_DNA-bd_sf"/>
</dbReference>
<dbReference type="SUPFAM" id="SSF48452">
    <property type="entry name" value="TPR-like"/>
    <property type="match status" value="3"/>
</dbReference>
<protein>
    <submittedName>
        <fullName evidence="5">SARP family transcriptional regulator</fullName>
    </submittedName>
</protein>
<dbReference type="GO" id="GO:0006355">
    <property type="term" value="P:regulation of DNA-templated transcription"/>
    <property type="evidence" value="ECO:0007669"/>
    <property type="project" value="InterPro"/>
</dbReference>
<evidence type="ECO:0000259" key="4">
    <source>
        <dbReference type="PROSITE" id="PS51755"/>
    </source>
</evidence>
<dbReference type="Proteomes" id="UP000660745">
    <property type="component" value="Unassembled WGS sequence"/>
</dbReference>
<dbReference type="Gene3D" id="3.40.50.300">
    <property type="entry name" value="P-loop containing nucleotide triphosphate hydrolases"/>
    <property type="match status" value="1"/>
</dbReference>
<dbReference type="SUPFAM" id="SSF52540">
    <property type="entry name" value="P-loop containing nucleoside triphosphate hydrolases"/>
    <property type="match status" value="1"/>
</dbReference>
<dbReference type="Pfam" id="PF03704">
    <property type="entry name" value="BTAD"/>
    <property type="match status" value="1"/>
</dbReference>
<dbReference type="InterPro" id="IPR049945">
    <property type="entry name" value="AAA_22"/>
</dbReference>
<organism evidence="5 6">
    <name type="scientific">Nonomuraea glycinis</name>
    <dbReference type="NCBI Taxonomy" id="2047744"/>
    <lineage>
        <taxon>Bacteria</taxon>
        <taxon>Bacillati</taxon>
        <taxon>Actinomycetota</taxon>
        <taxon>Actinomycetes</taxon>
        <taxon>Streptosporangiales</taxon>
        <taxon>Streptosporangiaceae</taxon>
        <taxon>Nonomuraea</taxon>
    </lineage>
</organism>